<dbReference type="CDD" id="cd07377">
    <property type="entry name" value="WHTH_GntR"/>
    <property type="match status" value="1"/>
</dbReference>
<evidence type="ECO:0000259" key="5">
    <source>
        <dbReference type="PROSITE" id="PS50949"/>
    </source>
</evidence>
<accession>A0ABX6A0Q6</accession>
<name>A0ABX6A0Q6_STRTE</name>
<evidence type="ECO:0000313" key="6">
    <source>
        <dbReference type="EMBL" id="QER90517.1"/>
    </source>
</evidence>
<dbReference type="PROSITE" id="PS50949">
    <property type="entry name" value="HTH_GNTR"/>
    <property type="match status" value="1"/>
</dbReference>
<reference evidence="6 7" key="1">
    <citation type="submission" date="2019-09" db="EMBL/GenBank/DDBJ databases">
        <title>Draft genome sequence of the Ebosin-producing strain Streptomyces sp. 139.</title>
        <authorList>
            <person name="Ai L."/>
            <person name="Geng M."/>
            <person name="Ma M."/>
            <person name="Bai L."/>
        </authorList>
    </citation>
    <scope>NUCLEOTIDE SEQUENCE [LARGE SCALE GENOMIC DNA]</scope>
    <source>
        <strain evidence="6 7">139</strain>
        <plasmid evidence="6 7">unnamed1</plasmid>
    </source>
</reference>
<dbReference type="PANTHER" id="PTHR43537:SF5">
    <property type="entry name" value="UXU OPERON TRANSCRIPTIONAL REGULATOR"/>
    <property type="match status" value="1"/>
</dbReference>
<dbReference type="Gene3D" id="1.20.120.530">
    <property type="entry name" value="GntR ligand-binding domain-like"/>
    <property type="match status" value="1"/>
</dbReference>
<evidence type="ECO:0000256" key="1">
    <source>
        <dbReference type="ARBA" id="ARBA00023015"/>
    </source>
</evidence>
<dbReference type="InterPro" id="IPR036390">
    <property type="entry name" value="WH_DNA-bd_sf"/>
</dbReference>
<feature type="domain" description="HTH gntR-type" evidence="5">
    <location>
        <begin position="35"/>
        <end position="105"/>
    </location>
</feature>
<dbReference type="PANTHER" id="PTHR43537">
    <property type="entry name" value="TRANSCRIPTIONAL REGULATOR, GNTR FAMILY"/>
    <property type="match status" value="1"/>
</dbReference>
<proteinExistence type="predicted"/>
<feature type="region of interest" description="Disordered" evidence="4">
    <location>
        <begin position="1"/>
        <end position="21"/>
    </location>
</feature>
<protein>
    <submittedName>
        <fullName evidence="6">FadR family transcriptional regulator</fullName>
    </submittedName>
</protein>
<evidence type="ECO:0000313" key="7">
    <source>
        <dbReference type="Proteomes" id="UP000324308"/>
    </source>
</evidence>
<dbReference type="SUPFAM" id="SSF46785">
    <property type="entry name" value="Winged helix' DNA-binding domain"/>
    <property type="match status" value="1"/>
</dbReference>
<dbReference type="InterPro" id="IPR036388">
    <property type="entry name" value="WH-like_DNA-bd_sf"/>
</dbReference>
<sequence length="251" mass="27225">MIGSAGREGTMTHAGTPRATDLWSENHALRPITPATAFEETVERLSNSITLGLLLPGSQLPPERELAARLGVSRATLRRALAALQETGRIHARPGRGGGTFVSEGLGGERPVLPDDWTGRLDLRASLDMGATMLAATRAGEADLDELDTLIARMDEAEEADDYRRLDVRFHIKIAEITGSGPLIDEVARAQVELTRLVRLIRRPGEALRVSNEQHAGILAAMRDRDAGRAALAAYYHNESTRHILSALPHP</sequence>
<dbReference type="PRINTS" id="PR00035">
    <property type="entry name" value="HTHGNTR"/>
</dbReference>
<keyword evidence="7" id="KW-1185">Reference proteome</keyword>
<keyword evidence="6" id="KW-0614">Plasmid</keyword>
<dbReference type="Gene3D" id="1.10.10.10">
    <property type="entry name" value="Winged helix-like DNA-binding domain superfamily/Winged helix DNA-binding domain"/>
    <property type="match status" value="1"/>
</dbReference>
<dbReference type="EMBL" id="CP043960">
    <property type="protein sequence ID" value="QER90517.1"/>
    <property type="molecule type" value="Genomic_DNA"/>
</dbReference>
<keyword evidence="2" id="KW-0238">DNA-binding</keyword>
<evidence type="ECO:0000256" key="2">
    <source>
        <dbReference type="ARBA" id="ARBA00023125"/>
    </source>
</evidence>
<gene>
    <name evidence="6" type="ORF">F3L20_33410</name>
</gene>
<dbReference type="Pfam" id="PF00392">
    <property type="entry name" value="GntR"/>
    <property type="match status" value="1"/>
</dbReference>
<dbReference type="Pfam" id="PF07729">
    <property type="entry name" value="FCD"/>
    <property type="match status" value="1"/>
</dbReference>
<dbReference type="InterPro" id="IPR000524">
    <property type="entry name" value="Tscrpt_reg_HTH_GntR"/>
</dbReference>
<evidence type="ECO:0000256" key="4">
    <source>
        <dbReference type="SAM" id="MobiDB-lite"/>
    </source>
</evidence>
<geneLocation type="plasmid" evidence="6 7">
    <name>unnamed1</name>
</geneLocation>
<keyword evidence="1" id="KW-0805">Transcription regulation</keyword>
<dbReference type="Proteomes" id="UP000324308">
    <property type="component" value="Plasmid unnamed1"/>
</dbReference>
<keyword evidence="3" id="KW-0804">Transcription</keyword>
<dbReference type="InterPro" id="IPR008920">
    <property type="entry name" value="TF_FadR/GntR_C"/>
</dbReference>
<evidence type="ECO:0000256" key="3">
    <source>
        <dbReference type="ARBA" id="ARBA00023163"/>
    </source>
</evidence>
<dbReference type="SUPFAM" id="SSF48008">
    <property type="entry name" value="GntR ligand-binding domain-like"/>
    <property type="match status" value="1"/>
</dbReference>
<organism evidence="6 7">
    <name type="scientific">Streptomyces tendae</name>
    <dbReference type="NCBI Taxonomy" id="1932"/>
    <lineage>
        <taxon>Bacteria</taxon>
        <taxon>Bacillati</taxon>
        <taxon>Actinomycetota</taxon>
        <taxon>Actinomycetes</taxon>
        <taxon>Kitasatosporales</taxon>
        <taxon>Streptomycetaceae</taxon>
        <taxon>Streptomyces</taxon>
    </lineage>
</organism>
<dbReference type="InterPro" id="IPR011711">
    <property type="entry name" value="GntR_C"/>
</dbReference>
<dbReference type="SMART" id="SM00895">
    <property type="entry name" value="FCD"/>
    <property type="match status" value="1"/>
</dbReference>
<dbReference type="SMART" id="SM00345">
    <property type="entry name" value="HTH_GNTR"/>
    <property type="match status" value="1"/>
</dbReference>